<dbReference type="AlphaFoldDB" id="I4EJN3"/>
<name>I4EJN3_9BACT</name>
<evidence type="ECO:0000313" key="2">
    <source>
        <dbReference type="Proteomes" id="UP000004221"/>
    </source>
</evidence>
<comment type="caution">
    <text evidence="1">The sequence shown here is derived from an EMBL/GenBank/DDBJ whole genome shotgun (WGS) entry which is preliminary data.</text>
</comment>
<reference evidence="1 2" key="1">
    <citation type="journal article" date="2012" name="ISME J.">
        <title>Nitrification expanded: discovery, physiology and genomics of a nitrite-oxidizing bacterium from the phylum Chloroflexi.</title>
        <authorList>
            <person name="Sorokin D.Y."/>
            <person name="Lucker S."/>
            <person name="Vejmelkova D."/>
            <person name="Kostrikina N.A."/>
            <person name="Kleerebezem R."/>
            <person name="Rijpstra W.I."/>
            <person name="Damste J.S."/>
            <person name="Le Paslier D."/>
            <person name="Muyzer G."/>
            <person name="Wagner M."/>
            <person name="van Loosdrecht M.C."/>
            <person name="Daims H."/>
        </authorList>
    </citation>
    <scope>NUCLEOTIDE SEQUENCE [LARGE SCALE GENOMIC DNA]</scope>
    <source>
        <strain evidence="2">none</strain>
    </source>
</reference>
<accession>I4EJN3</accession>
<evidence type="ECO:0000313" key="1">
    <source>
        <dbReference type="EMBL" id="CCF84895.1"/>
    </source>
</evidence>
<proteinExistence type="predicted"/>
<protein>
    <submittedName>
        <fullName evidence="1">Uncharacterized protein</fullName>
    </submittedName>
</protein>
<sequence>MKYYAACGIQSAPHDIDPSTGTYMTWRGPDRNTYGEANTDAKTHNKNPGHVAIVLQY</sequence>
<dbReference type="Proteomes" id="UP000004221">
    <property type="component" value="Unassembled WGS sequence"/>
</dbReference>
<organism evidence="1 2">
    <name type="scientific">Nitrolancea hollandica Lb</name>
    <dbReference type="NCBI Taxonomy" id="1129897"/>
    <lineage>
        <taxon>Bacteria</taxon>
        <taxon>Pseudomonadati</taxon>
        <taxon>Thermomicrobiota</taxon>
        <taxon>Thermomicrobia</taxon>
        <taxon>Sphaerobacterales</taxon>
        <taxon>Sphaerobacterineae</taxon>
        <taxon>Sphaerobacteraceae</taxon>
        <taxon>Nitrolancea</taxon>
    </lineage>
</organism>
<dbReference type="EMBL" id="CAGS01000353">
    <property type="protein sequence ID" value="CCF84895.1"/>
    <property type="molecule type" value="Genomic_DNA"/>
</dbReference>
<gene>
    <name evidence="1" type="ORF">NITHO_4160003</name>
</gene>
<keyword evidence="2" id="KW-1185">Reference proteome</keyword>